<feature type="compositionally biased region" description="Pro residues" evidence="1">
    <location>
        <begin position="85"/>
        <end position="102"/>
    </location>
</feature>
<dbReference type="EMBL" id="GECZ01016794">
    <property type="protein sequence ID" value="JAS52975.1"/>
    <property type="molecule type" value="Transcribed_RNA"/>
</dbReference>
<organism evidence="2">
    <name type="scientific">Cuerna arida</name>
    <dbReference type="NCBI Taxonomy" id="1464854"/>
    <lineage>
        <taxon>Eukaryota</taxon>
        <taxon>Metazoa</taxon>
        <taxon>Ecdysozoa</taxon>
        <taxon>Arthropoda</taxon>
        <taxon>Hexapoda</taxon>
        <taxon>Insecta</taxon>
        <taxon>Pterygota</taxon>
        <taxon>Neoptera</taxon>
        <taxon>Paraneoptera</taxon>
        <taxon>Hemiptera</taxon>
        <taxon>Auchenorrhyncha</taxon>
        <taxon>Membracoidea</taxon>
        <taxon>Cicadellidae</taxon>
        <taxon>Cicadellinae</taxon>
        <taxon>Proconiini</taxon>
        <taxon>Cuerna</taxon>
    </lineage>
</organism>
<sequence length="137" mass="15154">RLRCSHGWGHIIRRNTCRGLQDPHHHKLTLIVLNSRARYSITITSHPPRSTAPRRCHSTRLPPPNSRVAVANPPRVSANTIPGTGPHPLPPPQHYTAPPHPSSPLATISSTPTTTLISPTTASYLRCRVDPMQWVFP</sequence>
<feature type="region of interest" description="Disordered" evidence="1">
    <location>
        <begin position="44"/>
        <end position="111"/>
    </location>
</feature>
<dbReference type="AlphaFoldDB" id="A0A1B6FRZ0"/>
<protein>
    <submittedName>
        <fullName evidence="2">Uncharacterized protein</fullName>
    </submittedName>
</protein>
<evidence type="ECO:0000313" key="2">
    <source>
        <dbReference type="EMBL" id="JAS52975.1"/>
    </source>
</evidence>
<gene>
    <name evidence="2" type="ORF">g.35607</name>
</gene>
<evidence type="ECO:0000256" key="1">
    <source>
        <dbReference type="SAM" id="MobiDB-lite"/>
    </source>
</evidence>
<reference evidence="2" key="1">
    <citation type="submission" date="2015-11" db="EMBL/GenBank/DDBJ databases">
        <title>De novo transcriptome assembly of four potential Pierce s Disease insect vectors from Arizona vineyards.</title>
        <authorList>
            <person name="Tassone E.E."/>
        </authorList>
    </citation>
    <scope>NUCLEOTIDE SEQUENCE</scope>
</reference>
<accession>A0A1B6FRZ0</accession>
<feature type="non-terminal residue" evidence="2">
    <location>
        <position position="1"/>
    </location>
</feature>
<proteinExistence type="predicted"/>
<name>A0A1B6FRZ0_9HEMI</name>